<sequence>MTVNRILLQRASRHLLQNYAASWRNYSVALNSVFEKVIAAYADGGTVVLIAGYVTFSGSETFAARRLSFDVGNRGFPTL</sequence>
<reference evidence="1 2" key="1">
    <citation type="submission" date="2024-02" db="EMBL/GenBank/DDBJ databases">
        <title>de novo genome assembly of Solanum bulbocastanum strain 11H21.</title>
        <authorList>
            <person name="Hosaka A.J."/>
        </authorList>
    </citation>
    <scope>NUCLEOTIDE SEQUENCE [LARGE SCALE GENOMIC DNA]</scope>
    <source>
        <tissue evidence="1">Young leaves</tissue>
    </source>
</reference>
<gene>
    <name evidence="1" type="ORF">RDI58_000760</name>
</gene>
<keyword evidence="2" id="KW-1185">Reference proteome</keyword>
<dbReference type="EMBL" id="JBANQN010000001">
    <property type="protein sequence ID" value="KAK6802976.1"/>
    <property type="molecule type" value="Genomic_DNA"/>
</dbReference>
<dbReference type="AlphaFoldDB" id="A0AAN8UBI5"/>
<proteinExistence type="predicted"/>
<name>A0AAN8UBI5_SOLBU</name>
<protein>
    <submittedName>
        <fullName evidence="1">Uncharacterized protein</fullName>
    </submittedName>
</protein>
<evidence type="ECO:0000313" key="2">
    <source>
        <dbReference type="Proteomes" id="UP001371456"/>
    </source>
</evidence>
<comment type="caution">
    <text evidence="1">The sequence shown here is derived from an EMBL/GenBank/DDBJ whole genome shotgun (WGS) entry which is preliminary data.</text>
</comment>
<accession>A0AAN8UBI5</accession>
<organism evidence="1 2">
    <name type="scientific">Solanum bulbocastanum</name>
    <name type="common">Wild potato</name>
    <dbReference type="NCBI Taxonomy" id="147425"/>
    <lineage>
        <taxon>Eukaryota</taxon>
        <taxon>Viridiplantae</taxon>
        <taxon>Streptophyta</taxon>
        <taxon>Embryophyta</taxon>
        <taxon>Tracheophyta</taxon>
        <taxon>Spermatophyta</taxon>
        <taxon>Magnoliopsida</taxon>
        <taxon>eudicotyledons</taxon>
        <taxon>Gunneridae</taxon>
        <taxon>Pentapetalae</taxon>
        <taxon>asterids</taxon>
        <taxon>lamiids</taxon>
        <taxon>Solanales</taxon>
        <taxon>Solanaceae</taxon>
        <taxon>Solanoideae</taxon>
        <taxon>Solaneae</taxon>
        <taxon>Solanum</taxon>
    </lineage>
</organism>
<evidence type="ECO:0000313" key="1">
    <source>
        <dbReference type="EMBL" id="KAK6802976.1"/>
    </source>
</evidence>
<dbReference type="Proteomes" id="UP001371456">
    <property type="component" value="Unassembled WGS sequence"/>
</dbReference>